<comment type="caution">
    <text evidence="7">The sequence shown here is derived from an EMBL/GenBank/DDBJ whole genome shotgun (WGS) entry which is preliminary data.</text>
</comment>
<gene>
    <name evidence="7" type="ORF">R3P38DRAFT_3198553</name>
</gene>
<dbReference type="EMBL" id="JAWWNJ010000042">
    <property type="protein sequence ID" value="KAK7020008.1"/>
    <property type="molecule type" value="Genomic_DNA"/>
</dbReference>
<dbReference type="GO" id="GO:0008270">
    <property type="term" value="F:zinc ion binding"/>
    <property type="evidence" value="ECO:0007669"/>
    <property type="project" value="UniProtKB-KW"/>
</dbReference>
<organism evidence="7 8">
    <name type="scientific">Favolaschia claudopus</name>
    <dbReference type="NCBI Taxonomy" id="2862362"/>
    <lineage>
        <taxon>Eukaryota</taxon>
        <taxon>Fungi</taxon>
        <taxon>Dikarya</taxon>
        <taxon>Basidiomycota</taxon>
        <taxon>Agaricomycotina</taxon>
        <taxon>Agaricomycetes</taxon>
        <taxon>Agaricomycetidae</taxon>
        <taxon>Agaricales</taxon>
        <taxon>Marasmiineae</taxon>
        <taxon>Mycenaceae</taxon>
        <taxon>Favolaschia</taxon>
    </lineage>
</organism>
<accession>A0AAW0B270</accession>
<evidence type="ECO:0000256" key="3">
    <source>
        <dbReference type="ARBA" id="ARBA00022833"/>
    </source>
</evidence>
<evidence type="ECO:0000259" key="6">
    <source>
        <dbReference type="PROSITE" id="PS50089"/>
    </source>
</evidence>
<dbReference type="Pfam" id="PF00097">
    <property type="entry name" value="zf-C3HC4"/>
    <property type="match status" value="1"/>
</dbReference>
<evidence type="ECO:0000256" key="2">
    <source>
        <dbReference type="ARBA" id="ARBA00022771"/>
    </source>
</evidence>
<feature type="region of interest" description="Disordered" evidence="5">
    <location>
        <begin position="317"/>
        <end position="343"/>
    </location>
</feature>
<keyword evidence="1" id="KW-0479">Metal-binding</keyword>
<evidence type="ECO:0000313" key="8">
    <source>
        <dbReference type="Proteomes" id="UP001362999"/>
    </source>
</evidence>
<feature type="region of interest" description="Disordered" evidence="5">
    <location>
        <begin position="593"/>
        <end position="614"/>
    </location>
</feature>
<evidence type="ECO:0000313" key="7">
    <source>
        <dbReference type="EMBL" id="KAK7020008.1"/>
    </source>
</evidence>
<dbReference type="InterPro" id="IPR013083">
    <property type="entry name" value="Znf_RING/FYVE/PHD"/>
</dbReference>
<keyword evidence="3" id="KW-0862">Zinc</keyword>
<feature type="domain" description="RING-type" evidence="6">
    <location>
        <begin position="724"/>
        <end position="767"/>
    </location>
</feature>
<evidence type="ECO:0000256" key="5">
    <source>
        <dbReference type="SAM" id="MobiDB-lite"/>
    </source>
</evidence>
<evidence type="ECO:0000256" key="4">
    <source>
        <dbReference type="PROSITE-ProRule" id="PRU00175"/>
    </source>
</evidence>
<feature type="region of interest" description="Disordered" evidence="5">
    <location>
        <begin position="35"/>
        <end position="60"/>
    </location>
</feature>
<dbReference type="AlphaFoldDB" id="A0AAW0B270"/>
<dbReference type="InterPro" id="IPR001841">
    <property type="entry name" value="Znf_RING"/>
</dbReference>
<feature type="compositionally biased region" description="Basic and acidic residues" evidence="5">
    <location>
        <begin position="324"/>
        <end position="339"/>
    </location>
</feature>
<name>A0AAW0B270_9AGAR</name>
<keyword evidence="8" id="KW-1185">Reference proteome</keyword>
<dbReference type="Gene3D" id="3.30.40.10">
    <property type="entry name" value="Zinc/RING finger domain, C3HC4 (zinc finger)"/>
    <property type="match status" value="1"/>
</dbReference>
<feature type="compositionally biased region" description="Acidic residues" evidence="5">
    <location>
        <begin position="35"/>
        <end position="45"/>
    </location>
</feature>
<dbReference type="InterPro" id="IPR018957">
    <property type="entry name" value="Znf_C3HC4_RING-type"/>
</dbReference>
<dbReference type="PROSITE" id="PS50089">
    <property type="entry name" value="ZF_RING_2"/>
    <property type="match status" value="1"/>
</dbReference>
<dbReference type="Proteomes" id="UP001362999">
    <property type="component" value="Unassembled WGS sequence"/>
</dbReference>
<keyword evidence="2 4" id="KW-0863">Zinc-finger</keyword>
<protein>
    <recommendedName>
        <fullName evidence="6">RING-type domain-containing protein</fullName>
    </recommendedName>
</protein>
<dbReference type="SUPFAM" id="SSF57850">
    <property type="entry name" value="RING/U-box"/>
    <property type="match status" value="1"/>
</dbReference>
<reference evidence="7 8" key="1">
    <citation type="journal article" date="2024" name="J Genomics">
        <title>Draft genome sequencing and assembly of Favolaschia claudopus CIRM-BRFM 2984 isolated from oak limbs.</title>
        <authorList>
            <person name="Navarro D."/>
            <person name="Drula E."/>
            <person name="Chaduli D."/>
            <person name="Cazenave R."/>
            <person name="Ahrendt S."/>
            <person name="Wang J."/>
            <person name="Lipzen A."/>
            <person name="Daum C."/>
            <person name="Barry K."/>
            <person name="Grigoriev I.V."/>
            <person name="Favel A."/>
            <person name="Rosso M.N."/>
            <person name="Martin F."/>
        </authorList>
    </citation>
    <scope>NUCLEOTIDE SEQUENCE [LARGE SCALE GENOMIC DNA]</scope>
    <source>
        <strain evidence="7 8">CIRM-BRFM 2984</strain>
    </source>
</reference>
<evidence type="ECO:0000256" key="1">
    <source>
        <dbReference type="ARBA" id="ARBA00022723"/>
    </source>
</evidence>
<proteinExistence type="predicted"/>
<sequence length="810" mass="89231">MTDASQDSFSTPLKIRTTGPKVSSIYRILDISDTDSREDECEEDYGAERGTIRSPHFDPFGDEDFIDSPFPSRFAASVDSSPVSVRNEGGALDVASVQAHRPNEPLKDLRTHGDRARLTVSAPSSYASTSSLGSLRDTAAAWPYPTPVHALTNPSPFCSVVPRRTLAPDAPSPDWLLQRALHGCYLDVVISGASASASRPYNDRVGVIRSLPAIKRGQRGSVLVRFGRDICTDKWIPVKNVFPLLTTEFDGVISRAHSKSIFDIPGVSVVIIGGDADALSLSTYDAQCKNPDDMAYPAGTVLGRALPFAPASAFQPLGSEEEERLGKEEHSNEGGREDDIVGTSGEDFDQVLPADLSSHYSAFRDSLNERADILDKIAENLWGAYASLSRFAKHVPTAEPSEVLANAAIYLLGDMEEYGVPTEDMSAKSAHTVDGAVRCEVQLTPGVHQHKFTLLTTNPARLDRFTDELRKQIVSAFKDGDIDLETFKARLYAPILLPPEDIGIVQTSLSIAGSDMDDEGDYNYAECTSIGDGVLEEQPEDSVTVDDAHSTREYEPMELQYFDSDSVWCSNADEGKDREASIVYLEDIQPRENEPGLRLKGSSAPQKKNSRVGQERKITSFFSRQPRRKLKVALNRHLRKDARPAPLTGPGGASIASETNYNPRVHRPEVLGFAPNHLPRVQRGGRYSAGERAARAHSLRVEDVHIGEIKSAPLVAPRLQADKCPFFLFLSRRTVSNYLFSLSCEHNACYACIRVYLEQKWECPVCRAFLTQPPIPDVVREQEITDQYGDWDPTAVNFSWAGLKWPVKLD</sequence>